<dbReference type="Proteomes" id="UP001286313">
    <property type="component" value="Unassembled WGS sequence"/>
</dbReference>
<feature type="compositionally biased region" description="Basic and acidic residues" evidence="1">
    <location>
        <begin position="31"/>
        <end position="54"/>
    </location>
</feature>
<name>A0AAE1FGC9_PETCI</name>
<organism evidence="2 3">
    <name type="scientific">Petrolisthes cinctipes</name>
    <name type="common">Flat porcelain crab</name>
    <dbReference type="NCBI Taxonomy" id="88211"/>
    <lineage>
        <taxon>Eukaryota</taxon>
        <taxon>Metazoa</taxon>
        <taxon>Ecdysozoa</taxon>
        <taxon>Arthropoda</taxon>
        <taxon>Crustacea</taxon>
        <taxon>Multicrustacea</taxon>
        <taxon>Malacostraca</taxon>
        <taxon>Eumalacostraca</taxon>
        <taxon>Eucarida</taxon>
        <taxon>Decapoda</taxon>
        <taxon>Pleocyemata</taxon>
        <taxon>Anomura</taxon>
        <taxon>Galatheoidea</taxon>
        <taxon>Porcellanidae</taxon>
        <taxon>Petrolisthes</taxon>
    </lineage>
</organism>
<comment type="caution">
    <text evidence="2">The sequence shown here is derived from an EMBL/GenBank/DDBJ whole genome shotgun (WGS) entry which is preliminary data.</text>
</comment>
<protein>
    <submittedName>
        <fullName evidence="2">Uncharacterized protein</fullName>
    </submittedName>
</protein>
<feature type="region of interest" description="Disordered" evidence="1">
    <location>
        <begin position="1"/>
        <end position="92"/>
    </location>
</feature>
<gene>
    <name evidence="2" type="ORF">Pcinc_021234</name>
</gene>
<feature type="compositionally biased region" description="Basic residues" evidence="1">
    <location>
        <begin position="58"/>
        <end position="67"/>
    </location>
</feature>
<dbReference type="EMBL" id="JAWQEG010002182">
    <property type="protein sequence ID" value="KAK3873780.1"/>
    <property type="molecule type" value="Genomic_DNA"/>
</dbReference>
<reference evidence="2" key="1">
    <citation type="submission" date="2023-10" db="EMBL/GenBank/DDBJ databases">
        <title>Genome assemblies of two species of porcelain crab, Petrolisthes cinctipes and Petrolisthes manimaculis (Anomura: Porcellanidae).</title>
        <authorList>
            <person name="Angst P."/>
        </authorList>
    </citation>
    <scope>NUCLEOTIDE SEQUENCE</scope>
    <source>
        <strain evidence="2">PB745_01</strain>
        <tissue evidence="2">Gill</tissue>
    </source>
</reference>
<dbReference type="AlphaFoldDB" id="A0AAE1FGC9"/>
<feature type="compositionally biased region" description="Basic residues" evidence="1">
    <location>
        <begin position="1"/>
        <end position="12"/>
    </location>
</feature>
<evidence type="ECO:0000313" key="3">
    <source>
        <dbReference type="Proteomes" id="UP001286313"/>
    </source>
</evidence>
<accession>A0AAE1FGC9</accession>
<sequence>MQGSKQTRRKASRQAGKVEDMRKARHTKHNSSRDLGGKEGRWKEGKQARKHQDASRQAGRKTGRQRQARNVCKSVPGLYRWGETDAGEAGSN</sequence>
<keyword evidence="3" id="KW-1185">Reference proteome</keyword>
<evidence type="ECO:0000313" key="2">
    <source>
        <dbReference type="EMBL" id="KAK3873780.1"/>
    </source>
</evidence>
<evidence type="ECO:0000256" key="1">
    <source>
        <dbReference type="SAM" id="MobiDB-lite"/>
    </source>
</evidence>
<proteinExistence type="predicted"/>